<dbReference type="HOGENOM" id="CLU_069356_40_0_5"/>
<dbReference type="KEGG" id="pect:BN1012_Phect170"/>
<dbReference type="Pfam" id="PF13305">
    <property type="entry name" value="TetR_C_33"/>
    <property type="match status" value="1"/>
</dbReference>
<dbReference type="PRINTS" id="PR00455">
    <property type="entry name" value="HTHTETR"/>
</dbReference>
<dbReference type="SUPFAM" id="SSF46689">
    <property type="entry name" value="Homeodomain-like"/>
    <property type="match status" value="1"/>
</dbReference>
<evidence type="ECO:0000256" key="2">
    <source>
        <dbReference type="ARBA" id="ARBA00023125"/>
    </source>
</evidence>
<keyword evidence="3" id="KW-0804">Transcription</keyword>
<dbReference type="InterPro" id="IPR025996">
    <property type="entry name" value="MT1864/Rv1816-like_C"/>
</dbReference>
<evidence type="ECO:0000313" key="8">
    <source>
        <dbReference type="Proteomes" id="UP000032160"/>
    </source>
</evidence>
<organism evidence="7 8">
    <name type="scientific">Candidatus Phaeomarinibacter ectocarpi</name>
    <dbReference type="NCBI Taxonomy" id="1458461"/>
    <lineage>
        <taxon>Bacteria</taxon>
        <taxon>Pseudomonadati</taxon>
        <taxon>Pseudomonadota</taxon>
        <taxon>Alphaproteobacteria</taxon>
        <taxon>Hyphomicrobiales</taxon>
        <taxon>Parvibaculaceae</taxon>
        <taxon>Candidatus Phaeomarinibacter</taxon>
    </lineage>
</organism>
<evidence type="ECO:0000256" key="3">
    <source>
        <dbReference type="ARBA" id="ARBA00023163"/>
    </source>
</evidence>
<dbReference type="GO" id="GO:0003700">
    <property type="term" value="F:DNA-binding transcription factor activity"/>
    <property type="evidence" value="ECO:0007669"/>
    <property type="project" value="TreeGrafter"/>
</dbReference>
<keyword evidence="8" id="KW-1185">Reference proteome</keyword>
<dbReference type="PROSITE" id="PS50977">
    <property type="entry name" value="HTH_TETR_2"/>
    <property type="match status" value="1"/>
</dbReference>
<feature type="region of interest" description="Disordered" evidence="5">
    <location>
        <begin position="1"/>
        <end position="20"/>
    </location>
</feature>
<dbReference type="AlphaFoldDB" id="X5MDE0"/>
<dbReference type="OrthoDB" id="7056813at2"/>
<evidence type="ECO:0000256" key="1">
    <source>
        <dbReference type="ARBA" id="ARBA00023015"/>
    </source>
</evidence>
<gene>
    <name evidence="7" type="ORF">BN1012_Phect170</name>
</gene>
<evidence type="ECO:0000259" key="6">
    <source>
        <dbReference type="PROSITE" id="PS50977"/>
    </source>
</evidence>
<keyword evidence="1" id="KW-0805">Transcription regulation</keyword>
<dbReference type="InterPro" id="IPR036271">
    <property type="entry name" value="Tet_transcr_reg_TetR-rel_C_sf"/>
</dbReference>
<dbReference type="InterPro" id="IPR050109">
    <property type="entry name" value="HTH-type_TetR-like_transc_reg"/>
</dbReference>
<dbReference type="Pfam" id="PF00440">
    <property type="entry name" value="TetR_N"/>
    <property type="match status" value="1"/>
</dbReference>
<evidence type="ECO:0000256" key="4">
    <source>
        <dbReference type="PROSITE-ProRule" id="PRU00335"/>
    </source>
</evidence>
<dbReference type="GO" id="GO:0000976">
    <property type="term" value="F:transcription cis-regulatory region binding"/>
    <property type="evidence" value="ECO:0007669"/>
    <property type="project" value="TreeGrafter"/>
</dbReference>
<keyword evidence="2 4" id="KW-0238">DNA-binding</keyword>
<protein>
    <submittedName>
        <fullName evidence="7">Transcriptional regulator, TetR family</fullName>
    </submittedName>
</protein>
<dbReference type="InterPro" id="IPR009057">
    <property type="entry name" value="Homeodomain-like_sf"/>
</dbReference>
<evidence type="ECO:0000313" key="7">
    <source>
        <dbReference type="EMBL" id="CDO58384.1"/>
    </source>
</evidence>
<dbReference type="STRING" id="1458461.BN1012_Phect170"/>
<evidence type="ECO:0000256" key="5">
    <source>
        <dbReference type="SAM" id="MobiDB-lite"/>
    </source>
</evidence>
<name>X5MDE0_9HYPH</name>
<dbReference type="SUPFAM" id="SSF48498">
    <property type="entry name" value="Tetracyclin repressor-like, C-terminal domain"/>
    <property type="match status" value="1"/>
</dbReference>
<feature type="domain" description="HTH tetR-type" evidence="6">
    <location>
        <begin position="23"/>
        <end position="83"/>
    </location>
</feature>
<dbReference type="Gene3D" id="1.10.357.10">
    <property type="entry name" value="Tetracycline Repressor, domain 2"/>
    <property type="match status" value="1"/>
</dbReference>
<dbReference type="PANTHER" id="PTHR30055">
    <property type="entry name" value="HTH-TYPE TRANSCRIPTIONAL REGULATOR RUTR"/>
    <property type="match status" value="1"/>
</dbReference>
<sequence length="212" mass="22198">MTMAKKPAKKPANASKSAAYHHGDLKRELVAAGRRVLEESGVEGLSLRGVAREAGVSQAAPYHHFADKDALLAAIAAEGFAGLSAEMAKRSSGAKNSGAHMGGLGAGYIVFAFENPELFRLMHGPRFAVAEKYDDLLVIASESFTMLRDGVAACLPGASDADIDTACTAAWSLVHGASMLIVDKRIEAGSTVEEIAAFADTLTSQLPVSRPR</sequence>
<accession>X5MDE0</accession>
<proteinExistence type="predicted"/>
<reference evidence="7 8" key="1">
    <citation type="journal article" date="2014" name="Front. Genet.">
        <title>Genome and metabolic network of "Candidatus Phaeomarinobacter ectocarpi" Ec32, a new candidate genus of Alphaproteobacteria frequently associated with brown algae.</title>
        <authorList>
            <person name="Dittami S.M."/>
            <person name="Barbeyron T."/>
            <person name="Boyen C."/>
            <person name="Cambefort J."/>
            <person name="Collet G."/>
            <person name="Delage L."/>
            <person name="Gobet A."/>
            <person name="Groisillier A."/>
            <person name="Leblanc C."/>
            <person name="Michel G."/>
            <person name="Scornet D."/>
            <person name="Siegel A."/>
            <person name="Tapia J.E."/>
            <person name="Tonon T."/>
        </authorList>
    </citation>
    <scope>NUCLEOTIDE SEQUENCE [LARGE SCALE GENOMIC DNA]</scope>
    <source>
        <strain evidence="7 8">Ec32</strain>
    </source>
</reference>
<dbReference type="Proteomes" id="UP000032160">
    <property type="component" value="Chromosome I"/>
</dbReference>
<feature type="DNA-binding region" description="H-T-H motif" evidence="4">
    <location>
        <begin position="46"/>
        <end position="65"/>
    </location>
</feature>
<dbReference type="EMBL" id="HG966617">
    <property type="protein sequence ID" value="CDO58384.1"/>
    <property type="molecule type" value="Genomic_DNA"/>
</dbReference>
<dbReference type="PANTHER" id="PTHR30055:SF220">
    <property type="entry name" value="TETR-FAMILY REGULATORY PROTEIN"/>
    <property type="match status" value="1"/>
</dbReference>
<dbReference type="InterPro" id="IPR001647">
    <property type="entry name" value="HTH_TetR"/>
</dbReference>